<dbReference type="Pfam" id="PF00254">
    <property type="entry name" value="FKBP_C"/>
    <property type="match status" value="2"/>
</dbReference>
<protein>
    <recommendedName>
        <fullName evidence="2 5">peptidylprolyl isomerase</fullName>
        <ecNumber evidence="2 5">5.2.1.8</ecNumber>
    </recommendedName>
</protein>
<evidence type="ECO:0000256" key="4">
    <source>
        <dbReference type="ARBA" id="ARBA00023235"/>
    </source>
</evidence>
<dbReference type="PROSITE" id="PS50059">
    <property type="entry name" value="FKBP_PPIASE"/>
    <property type="match status" value="2"/>
</dbReference>
<evidence type="ECO:0000256" key="1">
    <source>
        <dbReference type="ARBA" id="ARBA00000971"/>
    </source>
</evidence>
<comment type="caution">
    <text evidence="7">The sequence shown here is derived from an EMBL/GenBank/DDBJ whole genome shotgun (WGS) entry which is preliminary data.</text>
</comment>
<dbReference type="SUPFAM" id="SSF54534">
    <property type="entry name" value="FKBP-like"/>
    <property type="match status" value="2"/>
</dbReference>
<reference evidence="7" key="1">
    <citation type="submission" date="2021-02" db="EMBL/GenBank/DDBJ databases">
        <authorList>
            <person name="Dougan E. K."/>
            <person name="Rhodes N."/>
            <person name="Thang M."/>
            <person name="Chan C."/>
        </authorList>
    </citation>
    <scope>NUCLEOTIDE SEQUENCE</scope>
</reference>
<evidence type="ECO:0000256" key="2">
    <source>
        <dbReference type="ARBA" id="ARBA00013194"/>
    </source>
</evidence>
<dbReference type="InterPro" id="IPR046357">
    <property type="entry name" value="PPIase_dom_sf"/>
</dbReference>
<proteinExistence type="predicted"/>
<name>A0A813I824_POLGL</name>
<organism evidence="7 8">
    <name type="scientific">Polarella glacialis</name>
    <name type="common">Dinoflagellate</name>
    <dbReference type="NCBI Taxonomy" id="89957"/>
    <lineage>
        <taxon>Eukaryota</taxon>
        <taxon>Sar</taxon>
        <taxon>Alveolata</taxon>
        <taxon>Dinophyceae</taxon>
        <taxon>Suessiales</taxon>
        <taxon>Suessiaceae</taxon>
        <taxon>Polarella</taxon>
    </lineage>
</organism>
<dbReference type="PANTHER" id="PTHR43811:SF19">
    <property type="entry name" value="39 KDA FK506-BINDING NUCLEAR PROTEIN"/>
    <property type="match status" value="1"/>
</dbReference>
<keyword evidence="3 5" id="KW-0697">Rotamase</keyword>
<evidence type="ECO:0000259" key="6">
    <source>
        <dbReference type="PROSITE" id="PS50059"/>
    </source>
</evidence>
<feature type="domain" description="PPIase FKBP-type" evidence="6">
    <location>
        <begin position="251"/>
        <end position="345"/>
    </location>
</feature>
<dbReference type="PANTHER" id="PTHR43811">
    <property type="entry name" value="FKBP-TYPE PEPTIDYL-PROLYL CIS-TRANS ISOMERASE FKPA"/>
    <property type="match status" value="1"/>
</dbReference>
<dbReference type="GO" id="GO:0003755">
    <property type="term" value="F:peptidyl-prolyl cis-trans isomerase activity"/>
    <property type="evidence" value="ECO:0007669"/>
    <property type="project" value="UniProtKB-KW"/>
</dbReference>
<evidence type="ECO:0000313" key="7">
    <source>
        <dbReference type="EMBL" id="CAE8646701.1"/>
    </source>
</evidence>
<dbReference type="InterPro" id="IPR001179">
    <property type="entry name" value="PPIase_FKBP_dom"/>
</dbReference>
<dbReference type="EMBL" id="CAJNNW010004738">
    <property type="protein sequence ID" value="CAE8646701.1"/>
    <property type="molecule type" value="Genomic_DNA"/>
</dbReference>
<dbReference type="EC" id="5.2.1.8" evidence="2 5"/>
<sequence>MPLPRSLALRERRRPTTGGRACLVFAAALALCRTVGVAYLSPVEVEISSCSRRASALRPLLASAASALAGTAVAAAPAGAETSLNKPPPDVAAAPADAMVTPSGLKYKVLRAATDASEELRPLAFDKVKVLYTGWRADGKVIDYTMNKPVSFRINQVIRGWGEGVQLMTPGSKMRFWVPAGLGYGDDPKNSKSGQLCFDTELFTVEKGPVPAAIPVDLAQAPEDANRTASGLATKILVPTSLKPGRSPRFEGGVTVDFTGWTSDGQIFESNAVKGKPVDLGYTAVGKGEVCKGFWEGVQLMVTGETRRFWVPPELGFGEAGTAKEPKDGRPGGMLVFDVSLVGCSW</sequence>
<gene>
    <name evidence="7" type="ORF">PGLA2088_LOCUS5036</name>
</gene>
<evidence type="ECO:0000313" key="8">
    <source>
        <dbReference type="Proteomes" id="UP000626109"/>
    </source>
</evidence>
<dbReference type="Proteomes" id="UP000626109">
    <property type="component" value="Unassembled WGS sequence"/>
</dbReference>
<evidence type="ECO:0000256" key="3">
    <source>
        <dbReference type="ARBA" id="ARBA00023110"/>
    </source>
</evidence>
<dbReference type="AlphaFoldDB" id="A0A813I824"/>
<keyword evidence="4 5" id="KW-0413">Isomerase</keyword>
<evidence type="ECO:0000256" key="5">
    <source>
        <dbReference type="PROSITE-ProRule" id="PRU00277"/>
    </source>
</evidence>
<comment type="catalytic activity">
    <reaction evidence="1 5">
        <text>[protein]-peptidylproline (omega=180) = [protein]-peptidylproline (omega=0)</text>
        <dbReference type="Rhea" id="RHEA:16237"/>
        <dbReference type="Rhea" id="RHEA-COMP:10747"/>
        <dbReference type="Rhea" id="RHEA-COMP:10748"/>
        <dbReference type="ChEBI" id="CHEBI:83833"/>
        <dbReference type="ChEBI" id="CHEBI:83834"/>
        <dbReference type="EC" id="5.2.1.8"/>
    </reaction>
</comment>
<accession>A0A813I824</accession>
<feature type="domain" description="PPIase FKBP-type" evidence="6">
    <location>
        <begin position="125"/>
        <end position="206"/>
    </location>
</feature>
<dbReference type="Gene3D" id="3.10.50.40">
    <property type="match status" value="2"/>
</dbReference>